<organism evidence="2 3">
    <name type="scientific">Macrostomum lignano</name>
    <dbReference type="NCBI Taxonomy" id="282301"/>
    <lineage>
        <taxon>Eukaryota</taxon>
        <taxon>Metazoa</taxon>
        <taxon>Spiralia</taxon>
        <taxon>Lophotrochozoa</taxon>
        <taxon>Platyhelminthes</taxon>
        <taxon>Rhabditophora</taxon>
        <taxon>Macrostomorpha</taxon>
        <taxon>Macrostomida</taxon>
        <taxon>Macrostomidae</taxon>
        <taxon>Macrostomum</taxon>
    </lineage>
</organism>
<evidence type="ECO:0000313" key="2">
    <source>
        <dbReference type="Proteomes" id="UP000095280"/>
    </source>
</evidence>
<evidence type="ECO:0000256" key="1">
    <source>
        <dbReference type="SAM" id="MobiDB-lite"/>
    </source>
</evidence>
<keyword evidence="2" id="KW-1185">Reference proteome</keyword>
<sequence>AAQRFADQHSMPVFETSAKDDSRSDHVESIFLTLAHKLVTSRPLMTRSYSEVMNDSSVSLHKHRNGSGGRRRRSTSASVNGRGVNDTSAYYAPILDTLHCYFRFQAGFTLQQPIEEQLRTPAQLAYIKELLNGRLFAPSSSSGGSTGGLSFDPERCSVLLLHAGPIRRESQQPAASSSMLAAAASGNDAPRIGGGVLEMDSSVMSMSDVDDDLDDDQRGPLRLNKIADLSGVGPCLEPPATPADGLGDDPDAAAGDDSMASLADQLSARLPFRPLSLAAANVALAERAAALASGSGVQQQVILALCLAESPTDPLLRGLIVEPGRRATVAAASTTQPPAQQPPKTQQVRILSLRELACAQPRDRLPSLDELLDRLAGAPLLPAPQFDVRATYLLFSSGDHDGTQVTFCATYPGAHCARLFEPPPRLCNPLGCLSVRPRPWLPGSCARYLAAHLAVLKQLHGAVEREERVWSLTGRAAGTFQSFATRLAGLLRSLNIEVPPQLLSAAEAGSGGGADAQPLGDLTNNLNNASVVSHLPTGHAAAPSANAAVAAAAAAAAASGGGIEEEFEADGDGEICRLLRSRKPDLVELLWLLARDVQCAASLRRCFELYLRVVNTCSGFRSAYQLHQRNWTQLARCVRSQQSSLDSFSCPHLLLQLGAYRLQESLVHLLVCAHPMLDTQQLAEFAAGPAFDCAIPARLERLDRLLHLCEAAFSLARSCLPAARVGKLVREFLSLLAAGRGNHLEFTADVEANEAGCELPLRWELLADQRAGRACQASRVVIEACRRRRFRQRAGRQVGKIDDIIDGDCGVVGAGAAAVYRCSVGTDCRLAARSGGALPADVVDE</sequence>
<dbReference type="Proteomes" id="UP000095280">
    <property type="component" value="Unplaced"/>
</dbReference>
<name>A0A1I8JB78_9PLAT</name>
<dbReference type="AlphaFoldDB" id="A0A1I8JB78"/>
<feature type="compositionally biased region" description="Basic residues" evidence="1">
    <location>
        <begin position="60"/>
        <end position="74"/>
    </location>
</feature>
<dbReference type="WBParaSite" id="maker-uti_cns_0046778-snap-gene-0.21-mRNA-1">
    <property type="protein sequence ID" value="maker-uti_cns_0046778-snap-gene-0.21-mRNA-1"/>
    <property type="gene ID" value="maker-uti_cns_0046778-snap-gene-0.21"/>
</dbReference>
<feature type="region of interest" description="Disordered" evidence="1">
    <location>
        <begin position="55"/>
        <end position="82"/>
    </location>
</feature>
<accession>A0A1I8JB78</accession>
<feature type="region of interest" description="Disordered" evidence="1">
    <location>
        <begin position="232"/>
        <end position="257"/>
    </location>
</feature>
<feature type="region of interest" description="Disordered" evidence="1">
    <location>
        <begin position="1"/>
        <end position="20"/>
    </location>
</feature>
<evidence type="ECO:0000313" key="3">
    <source>
        <dbReference type="WBParaSite" id="maker-uti_cns_0046778-snap-gene-0.21-mRNA-1"/>
    </source>
</evidence>
<reference evidence="3" key="1">
    <citation type="submission" date="2016-11" db="UniProtKB">
        <authorList>
            <consortium name="WormBaseParasite"/>
        </authorList>
    </citation>
    <scope>IDENTIFICATION</scope>
</reference>
<proteinExistence type="predicted"/>
<protein>
    <submittedName>
        <fullName evidence="3">UDENN domain-containing protein</fullName>
    </submittedName>
</protein>